<name>A0AAP9S7B9_9FIRM</name>
<reference evidence="1 2" key="1">
    <citation type="submission" date="2019-11" db="EMBL/GenBank/DDBJ databases">
        <title>FDA dAtabase for Regulatory Grade micrObial Sequences (FDA-ARGOS): Supporting development and validation of Infectious Disease Dx tests.</title>
        <authorList>
            <person name="Turner S."/>
            <person name="Byrd R."/>
            <person name="Tallon L."/>
            <person name="Sadzewicz L."/>
            <person name="Vavikolanu K."/>
            <person name="Mehta A."/>
            <person name="Aluvathingal J."/>
            <person name="Nadendla S."/>
            <person name="Myers T."/>
            <person name="Yan Y."/>
            <person name="Sichtig H."/>
        </authorList>
    </citation>
    <scope>NUCLEOTIDE SEQUENCE [LARGE SCALE GENOMIC DNA]</scope>
    <source>
        <strain evidence="1 2">FDAARGOS_739</strain>
    </source>
</reference>
<protein>
    <submittedName>
        <fullName evidence="1">Uncharacterized protein</fullName>
    </submittedName>
</protein>
<sequence>MMNDEQYLLDLFEMKFRRYKHKNIVLYGKGPMTKLLIEHYTDYNIVGIMDYCKTEGVIYGKPVLSYADLPFRKVDLIIPVARPESMKQVFNRIYRYCEKYHIQLYGLNGDNLFETCEIPQENPEPVDFVKVFRERFRDCWDKKIVLYGKGPKTQRLVEECPEYKFIGILDKNVKEGMIYGKRILNYESVQAFGADMIIAVAKPENLKYIYNRMHEFCSYHGIQLYDVEGNNLFITQKDMSFMIEPDTYFDVGEEELRKQIDVHEIISFDMFDTLVMRKTLYPVDVYAIVEDRAKARGIGVKGFKEQRWEAEMNTVQEIPDIYRIYDELQRLTGINDSQKDELLRLELETERAVLIPRSHMVSVLNYAVEQGKQVYIVSDMYLPEKILGGILSELGISGYKKLFVSCEYHKNKVTGLYKVFKEYVRGNSYLHIGDNYYADCVYSQQNGLDSFYIKKASEMLPLSGYAPIQCYTSNINERLIVGLFIAKALNNPFCLHQTDGRVKVDEVYSLGYMFVGPLITKFILWLTGQMREGNFDEILFSARDGYLIQRLYDKYLEKRDITDAPRGIYFRSSRHAAVCASMRTEEDIRWISSLPYYSTPEIMIHESFDLPFDQILPYDSSRYPDIVSYGLAHKDRIFENSLKLAGRYLKYMEHLGLKPDGTYALFDFVSSGTCHFSLNKIVPFRLEGIYVCNYDCRKPEWRAMPSKAMFIQNRVVQDNSYGSYIPNNYFYYNYLFLETVITSPECTLTGFTEEGEPVYGEETRTTEELRFVQEMQKGIEDFFEAYIDLEVSGTPVDTVLVDRIYSMKDLSYTNECCKILDNFALREDMIHGSIPLNRR</sequence>
<dbReference type="Gene3D" id="3.40.50.1000">
    <property type="entry name" value="HAD superfamily/HAD-like"/>
    <property type="match status" value="1"/>
</dbReference>
<gene>
    <name evidence="1" type="ORF">FOC47_13100</name>
</gene>
<dbReference type="GeneID" id="57962100"/>
<evidence type="ECO:0000313" key="1">
    <source>
        <dbReference type="EMBL" id="QIX91393.1"/>
    </source>
</evidence>
<dbReference type="InterPro" id="IPR023214">
    <property type="entry name" value="HAD_sf"/>
</dbReference>
<dbReference type="InterPro" id="IPR036412">
    <property type="entry name" value="HAD-like_sf"/>
</dbReference>
<dbReference type="Proteomes" id="UP000501069">
    <property type="component" value="Chromosome"/>
</dbReference>
<dbReference type="EMBL" id="CP050964">
    <property type="protein sequence ID" value="QIX91393.1"/>
    <property type="molecule type" value="Genomic_DNA"/>
</dbReference>
<dbReference type="AlphaFoldDB" id="A0AAP9S7B9"/>
<dbReference type="Gene3D" id="1.10.150.400">
    <property type="match status" value="1"/>
</dbReference>
<accession>A0AAP9S7B9</accession>
<proteinExistence type="predicted"/>
<dbReference type="SUPFAM" id="SSF56784">
    <property type="entry name" value="HAD-like"/>
    <property type="match status" value="1"/>
</dbReference>
<evidence type="ECO:0000313" key="2">
    <source>
        <dbReference type="Proteomes" id="UP000501069"/>
    </source>
</evidence>
<dbReference type="RefSeq" id="WP_003525067.1">
    <property type="nucleotide sequence ID" value="NZ_CABKQO010000003.1"/>
</dbReference>
<organism evidence="1 2">
    <name type="scientific">Enterocloster clostridioformis</name>
    <dbReference type="NCBI Taxonomy" id="1531"/>
    <lineage>
        <taxon>Bacteria</taxon>
        <taxon>Bacillati</taxon>
        <taxon>Bacillota</taxon>
        <taxon>Clostridia</taxon>
        <taxon>Lachnospirales</taxon>
        <taxon>Lachnospiraceae</taxon>
        <taxon>Enterocloster</taxon>
    </lineage>
</organism>